<dbReference type="SUPFAM" id="SSF75304">
    <property type="entry name" value="Amidase signature (AS) enzymes"/>
    <property type="match status" value="1"/>
</dbReference>
<evidence type="ECO:0000313" key="2">
    <source>
        <dbReference type="EMBL" id="PIA12556.1"/>
    </source>
</evidence>
<evidence type="ECO:0000259" key="1">
    <source>
        <dbReference type="Pfam" id="PF01425"/>
    </source>
</evidence>
<dbReference type="EMBL" id="KZ303663">
    <property type="protein sequence ID" value="PIA12556.1"/>
    <property type="molecule type" value="Genomic_DNA"/>
</dbReference>
<dbReference type="Pfam" id="PF01425">
    <property type="entry name" value="Amidase"/>
    <property type="match status" value="1"/>
</dbReference>
<feature type="non-terminal residue" evidence="2">
    <location>
        <position position="1"/>
    </location>
</feature>
<proteinExistence type="predicted"/>
<accession>A0A2G5B0K1</accession>
<keyword evidence="3" id="KW-1185">Reference proteome</keyword>
<name>A0A2G5B0K1_COERN</name>
<dbReference type="STRING" id="763665.A0A2G5B0K1"/>
<dbReference type="Proteomes" id="UP000242474">
    <property type="component" value="Unassembled WGS sequence"/>
</dbReference>
<dbReference type="PANTHER" id="PTHR42678:SF34">
    <property type="entry name" value="OS04G0183300 PROTEIN"/>
    <property type="match status" value="1"/>
</dbReference>
<organism evidence="2 3">
    <name type="scientific">Coemansia reversa (strain ATCC 12441 / NRRL 1564)</name>
    <dbReference type="NCBI Taxonomy" id="763665"/>
    <lineage>
        <taxon>Eukaryota</taxon>
        <taxon>Fungi</taxon>
        <taxon>Fungi incertae sedis</taxon>
        <taxon>Zoopagomycota</taxon>
        <taxon>Kickxellomycotina</taxon>
        <taxon>Kickxellomycetes</taxon>
        <taxon>Kickxellales</taxon>
        <taxon>Kickxellaceae</taxon>
        <taxon>Coemansia</taxon>
    </lineage>
</organism>
<gene>
    <name evidence="2" type="ORF">COEREDRAFT_84043</name>
</gene>
<dbReference type="InterPro" id="IPR023631">
    <property type="entry name" value="Amidase_dom"/>
</dbReference>
<dbReference type="OrthoDB" id="566138at2759"/>
<dbReference type="Gene3D" id="3.90.1300.10">
    <property type="entry name" value="Amidase signature (AS) domain"/>
    <property type="match status" value="1"/>
</dbReference>
<reference evidence="2 3" key="1">
    <citation type="journal article" date="2015" name="Genome Biol. Evol.">
        <title>Phylogenomic analyses indicate that early fungi evolved digesting cell walls of algal ancestors of land plants.</title>
        <authorList>
            <person name="Chang Y."/>
            <person name="Wang S."/>
            <person name="Sekimoto S."/>
            <person name="Aerts A.L."/>
            <person name="Choi C."/>
            <person name="Clum A."/>
            <person name="LaButti K.M."/>
            <person name="Lindquist E.A."/>
            <person name="Yee Ngan C."/>
            <person name="Ohm R.A."/>
            <person name="Salamov A.A."/>
            <person name="Grigoriev I.V."/>
            <person name="Spatafora J.W."/>
            <person name="Berbee M.L."/>
        </authorList>
    </citation>
    <scope>NUCLEOTIDE SEQUENCE [LARGE SCALE GENOMIC DNA]</scope>
    <source>
        <strain evidence="2 3">NRRL 1564</strain>
    </source>
</reference>
<protein>
    <submittedName>
        <fullName evidence="2">Amidase signature enzyme</fullName>
    </submittedName>
</protein>
<dbReference type="InterPro" id="IPR036928">
    <property type="entry name" value="AS_sf"/>
</dbReference>
<dbReference type="AlphaFoldDB" id="A0A2G5B0K1"/>
<sequence>MPSIKELQAGLISGRWTSVDLVEMYLERINQFSRYNAMIFVKDRESLLSEAASLDKERASWGIYSASPSSEDLLATPQGGVEGKKLHGIPIIVKDNICTSDMPTTAGALALKGAESGFDAEIVRKLRNAGAIILGKSNLTEMANFVDTHHTWGWSYMGGQTMNGISGSFHASGSSSGSACAVALGICPCSIGTETHGSIICPSVEQGIVGIKPSRGLCSNAGIIPISTSFDTAGPMGRTVEDVAVVLEALSNSDEKFSDLNAYSIKGTRAGVALKCIQEISDNDSAHVVYNLMKLVGELHTLGCTPVHEILEDKILSKLPHINHKSISALEKALNEDYYYLNKCEFKDGLADILTKFHNVPSNVRDLASLIAFNREHPEALNLMTKKQETLIESNDTNGIADTKYKPSLERVTASSKSVIDHIFKDGFDFLVTAFIGPDGPAIYDLAVMSGSPIITIPLGRFPDVPSYRTFFGFTNCPGVGYGLILIAKHGNDHKLLCYAKQIENMLQG</sequence>
<evidence type="ECO:0000313" key="3">
    <source>
        <dbReference type="Proteomes" id="UP000242474"/>
    </source>
</evidence>
<dbReference type="PANTHER" id="PTHR42678">
    <property type="entry name" value="AMIDASE"/>
    <property type="match status" value="1"/>
</dbReference>
<feature type="domain" description="Amidase" evidence="1">
    <location>
        <begin position="80"/>
        <end position="497"/>
    </location>
</feature>